<evidence type="ECO:0000313" key="3">
    <source>
        <dbReference type="EMBL" id="EDP97802.1"/>
    </source>
</evidence>
<evidence type="ECO:0000259" key="2">
    <source>
        <dbReference type="Pfam" id="PF18962"/>
    </source>
</evidence>
<organism evidence="3 4">
    <name type="scientific">Kordia algicida OT-1</name>
    <dbReference type="NCBI Taxonomy" id="391587"/>
    <lineage>
        <taxon>Bacteria</taxon>
        <taxon>Pseudomonadati</taxon>
        <taxon>Bacteroidota</taxon>
        <taxon>Flavobacteriia</taxon>
        <taxon>Flavobacteriales</taxon>
        <taxon>Flavobacteriaceae</taxon>
        <taxon>Kordia</taxon>
    </lineage>
</organism>
<evidence type="ECO:0000256" key="1">
    <source>
        <dbReference type="ARBA" id="ARBA00022729"/>
    </source>
</evidence>
<dbReference type="InterPro" id="IPR026444">
    <property type="entry name" value="Secre_tail"/>
</dbReference>
<accession>A9DMW4</accession>
<proteinExistence type="predicted"/>
<feature type="domain" description="Secretion system C-terminal sorting" evidence="2">
    <location>
        <begin position="193"/>
        <end position="259"/>
    </location>
</feature>
<keyword evidence="4" id="KW-1185">Reference proteome</keyword>
<name>A9DMW4_9FLAO</name>
<dbReference type="Proteomes" id="UP000002945">
    <property type="component" value="Unassembled WGS sequence"/>
</dbReference>
<dbReference type="AlphaFoldDB" id="A9DMW4"/>
<dbReference type="EMBL" id="ABIB01000002">
    <property type="protein sequence ID" value="EDP97802.1"/>
    <property type="molecule type" value="Genomic_DNA"/>
</dbReference>
<dbReference type="HOGENOM" id="CLU_1068670_0_0_10"/>
<dbReference type="OrthoDB" id="957862at2"/>
<dbReference type="RefSeq" id="WP_007096850.1">
    <property type="nucleotide sequence ID" value="NZ_CP142125.1"/>
</dbReference>
<protein>
    <recommendedName>
        <fullName evidence="2">Secretion system C-terminal sorting domain-containing protein</fullName>
    </recommendedName>
</protein>
<dbReference type="STRING" id="391587.KAOT1_21607"/>
<reference evidence="3 4" key="1">
    <citation type="journal article" date="2011" name="J. Bacteriol.">
        <title>Genome sequence of the algicidal bacterium Kordia algicida OT-1.</title>
        <authorList>
            <person name="Lee H.S."/>
            <person name="Kang S.G."/>
            <person name="Kwon K.K."/>
            <person name="Lee J.H."/>
            <person name="Kim S.J."/>
        </authorList>
    </citation>
    <scope>NUCLEOTIDE SEQUENCE [LARGE SCALE GENOMIC DNA]</scope>
    <source>
        <strain evidence="3 4">OT-1</strain>
    </source>
</reference>
<dbReference type="NCBIfam" id="TIGR04183">
    <property type="entry name" value="Por_Secre_tail"/>
    <property type="match status" value="1"/>
</dbReference>
<gene>
    <name evidence="3" type="ORF">KAOT1_21607</name>
</gene>
<evidence type="ECO:0000313" key="4">
    <source>
        <dbReference type="Proteomes" id="UP000002945"/>
    </source>
</evidence>
<keyword evidence="1" id="KW-0732">Signal</keyword>
<sequence length="260" mass="28321">MKKTLHTIVLLVLTVQMYGQSLINDGASIMLQEAAVVYSEESFENRNDGQIKGDGTMDFASAMNLAVVNPGVVIGDLSFNSSLENTSSAGFMLDIQGNSGIGQENGHDHVFVDGDLVINGILDIATIDGFMPSQTDSFTIITYTGNLSGQFNTVNLGANLTDFAVDYSMPGQIRLVHESLLSTEEVTLEALQVFPNPTNNYIYIRALQKIDKVEVYDLVGKQVLFTTQTEKVNLGSLSKGMYLVKVYSKNASEVKKIQVK</sequence>
<dbReference type="Pfam" id="PF18962">
    <property type="entry name" value="Por_Secre_tail"/>
    <property type="match status" value="1"/>
</dbReference>
<comment type="caution">
    <text evidence="3">The sequence shown here is derived from an EMBL/GenBank/DDBJ whole genome shotgun (WGS) entry which is preliminary data.</text>
</comment>